<organism evidence="16 17">
    <name type="scientific">Oikopleura dioica</name>
    <name type="common">Tunicate</name>
    <dbReference type="NCBI Taxonomy" id="34765"/>
    <lineage>
        <taxon>Eukaryota</taxon>
        <taxon>Metazoa</taxon>
        <taxon>Chordata</taxon>
        <taxon>Tunicata</taxon>
        <taxon>Appendicularia</taxon>
        <taxon>Copelata</taxon>
        <taxon>Oikopleuridae</taxon>
        <taxon>Oikopleura</taxon>
    </lineage>
</organism>
<evidence type="ECO:0000256" key="14">
    <source>
        <dbReference type="SAM" id="Phobius"/>
    </source>
</evidence>
<evidence type="ECO:0000256" key="6">
    <source>
        <dbReference type="ARBA" id="ARBA00022737"/>
    </source>
</evidence>
<dbReference type="InterPro" id="IPR015919">
    <property type="entry name" value="Cadherin-like_sf"/>
</dbReference>
<keyword evidence="3" id="KW-0328">Glycosyltransferase</keyword>
<evidence type="ECO:0000256" key="2">
    <source>
        <dbReference type="ARBA" id="ARBA00008661"/>
    </source>
</evidence>
<dbReference type="PRINTS" id="PR00205">
    <property type="entry name" value="CADHERIN"/>
</dbReference>
<dbReference type="Proteomes" id="UP001158576">
    <property type="component" value="Unassembled WGS sequence"/>
</dbReference>
<evidence type="ECO:0000256" key="13">
    <source>
        <dbReference type="SAM" id="MobiDB-lite"/>
    </source>
</evidence>
<dbReference type="SUPFAM" id="SSF49313">
    <property type="entry name" value="Cadherin-like"/>
    <property type="match status" value="5"/>
</dbReference>
<name>A0ABN7TCG4_OIKDI</name>
<evidence type="ECO:0000313" key="16">
    <source>
        <dbReference type="EMBL" id="CAG5114423.1"/>
    </source>
</evidence>
<evidence type="ECO:0000256" key="1">
    <source>
        <dbReference type="ARBA" id="ARBA00004323"/>
    </source>
</evidence>
<feature type="domain" description="Cadherin" evidence="15">
    <location>
        <begin position="1058"/>
        <end position="1166"/>
    </location>
</feature>
<feature type="domain" description="Cadherin" evidence="15">
    <location>
        <begin position="1279"/>
        <end position="1396"/>
    </location>
</feature>
<sequence length="1705" mass="193202">MYGLRSVRRRHVFLIFATIFLVIFLTNNTNAVHRLRRLDIESIDWSNYEEDIISHVKEELNSIVENPEDFLESKKTEEIEEKIEENEKTTLTETSSTSATSTISTSSTISSSSTSSSTTEKTEKRIETPKSAENKEENQQRKNEKEVENEPEKPSHSPEPEISRVKIEKNAQEPAAIAKQKALENIKKHLQPAKIPEKESVPWVYPTIPAPGEKKKGPPVVAKRFVVKKFLNATNIHIFYRSLPEKTEQRRLLRAYMKMWMSVNSDESMLPMNYSIVSFDDEKTRRESEKFGDLHLCARNSSELEEYTLLMKAVNLATEMNLNETEVAIFAYTTDLVDSSEITSATGKLAAIDSGGEKNMICFKGSSRDTNHYSSCGEKPVFALRGDVVKLLAKEMEIIKPYMGSIEERRIGWLTGIVRARSKIVGLGVNQDNHNLIQMPFELEQFNDFYEDNYDWGMDRKPRKLMDYDLPEIYRKPAEWKIEIEIAPPCDPSPYLYLVKTSRKNFERRNFLRAFQEFDKNSTKIENLPQMRFLLGKGKSSEDPSIEKFIKKEMKEHGDLVVGKFIDEYDNLPHKTMAGYTYFAENCMKPHKKQYVMFIDDDVLLDVEHLDSYFKQPNASDFTCFGFLGEHARPNRWGKYNVTIEQWAGGHFFPKFCSGPCAGMTAKMSEKIYEAASTTDAKGFKLEDVLFTGIIRTKAGIPEPSFQKDVCKHFDQKTKQATEMSMWQYIRQLCARRKYMSTIQDLEKLAIAFGFDPNKYAHLKVGLPPGVSARKPPIVEKGVSVVKPVDLEGKVGKPIYRKPDLSKPGLYQAPKPTIQERSNEELEKLKTEIAEEENFRRCRDTSLLLLLHEHTMKETGPGSFLVNLDQQFGTSGLEWKLITNAKGFELKGSDLYTKSEIDREKICPTKKNEDCIINLKLYSFKNQGIYELSLTIEDVNDHKPVFEDEPIEIFFSEDAQVGQRKMLFSATDEDSDEFGIDRYSLKDDSETFNLVEYKNPDDTKVPQLILKRTLDREEKDNYELALTAFDKGERASTVKVLVNVVDVNDNRPTWQGCEGGSVSISIKEGLAIGERLPISIVATDADDGLNGQITYRYSSTTNTEARKVFNLNPQTAEITILESPDFENVQSHHLYLEAVDNGQEPKVAYCILNVNVLDENDEEPEVQVTPLNAEAGSNSSVIFLKEDFEVGGLFAIVLVTDKDNRGEEVTASIDNSAFELVKFEVGSFQLLLAEALDYEQTTVIQATISATDGEQSPLTKVYPLEIVVQDVNDNGPKFQLQEYQVKLSESEEIGYVLLNRFSATDEDAGENGCIDYELTGKDSYLFGTEVEGDCGPVSIVLRQKIDYDEQQLDSESAELGKMELQLVAKDRGFPQKTSATSIFVELIDENDNQPTFSKSKYSFEFPETAEKGDIIGIITAEDNDLSPAFSDIKFDFKPEKSQLSTPPNPFELEMMADKKSAQIVLKRQLDFEDEGEKNNKKWEFVITAENPEMQGMTVSEAHVKIQLLDVNEFAPSIEFKKFKTLRTNKGKSYAVVEEQANVTVSRLEVSDEDASTTAEDVSIQLFPTSNQFFKLQETSKTGKYLLDYQGNHADGLFLVEIAANDNFSPSPKNSTIRFPVFINTRASKNATEIAAIVDETQLEDLDNDDFADILSANIVFIGGGAAVFLILLIVLVCCCCRARCWSKKKTRAPRSLQCFDEKRGA</sequence>
<dbReference type="Gene3D" id="3.90.550.50">
    <property type="match status" value="1"/>
</dbReference>
<evidence type="ECO:0000256" key="8">
    <source>
        <dbReference type="ARBA" id="ARBA00022968"/>
    </source>
</evidence>
<evidence type="ECO:0000313" key="17">
    <source>
        <dbReference type="Proteomes" id="UP001158576"/>
    </source>
</evidence>
<feature type="transmembrane region" description="Helical" evidence="14">
    <location>
        <begin position="1658"/>
        <end position="1680"/>
    </location>
</feature>
<keyword evidence="6" id="KW-0677">Repeat</keyword>
<feature type="domain" description="Cadherin" evidence="15">
    <location>
        <begin position="1397"/>
        <end position="1517"/>
    </location>
</feature>
<comment type="caution">
    <text evidence="16">The sequence shown here is derived from an EMBL/GenBank/DDBJ whole genome shotgun (WGS) entry which is preliminary data.</text>
</comment>
<dbReference type="PANTHER" id="PTHR24027:SF438">
    <property type="entry name" value="CADHERIN 23"/>
    <property type="match status" value="1"/>
</dbReference>
<keyword evidence="9 14" id="KW-1133">Transmembrane helix</keyword>
<comment type="similarity">
    <text evidence="2">Belongs to the glycosyltransferase 31 family.</text>
</comment>
<keyword evidence="8" id="KW-0735">Signal-anchor</keyword>
<dbReference type="PANTHER" id="PTHR24027">
    <property type="entry name" value="CADHERIN-23"/>
    <property type="match status" value="1"/>
</dbReference>
<dbReference type="InterPro" id="IPR002659">
    <property type="entry name" value="Glyco_trans_31"/>
</dbReference>
<keyword evidence="17" id="KW-1185">Reference proteome</keyword>
<dbReference type="SMART" id="SM00112">
    <property type="entry name" value="CA"/>
    <property type="match status" value="5"/>
</dbReference>
<feature type="region of interest" description="Disordered" evidence="13">
    <location>
        <begin position="82"/>
        <end position="165"/>
    </location>
</feature>
<proteinExistence type="inferred from homology"/>
<keyword evidence="11 14" id="KW-0472">Membrane</keyword>
<evidence type="ECO:0000256" key="3">
    <source>
        <dbReference type="ARBA" id="ARBA00022676"/>
    </source>
</evidence>
<feature type="domain" description="Cadherin" evidence="15">
    <location>
        <begin position="866"/>
        <end position="946"/>
    </location>
</feature>
<evidence type="ECO:0000259" key="15">
    <source>
        <dbReference type="PROSITE" id="PS50268"/>
    </source>
</evidence>
<dbReference type="InterPro" id="IPR039808">
    <property type="entry name" value="Cadherin"/>
</dbReference>
<reference evidence="16 17" key="1">
    <citation type="submission" date="2021-04" db="EMBL/GenBank/DDBJ databases">
        <authorList>
            <person name="Bliznina A."/>
        </authorList>
    </citation>
    <scope>NUCLEOTIDE SEQUENCE [LARGE SCALE GENOMIC DNA]</scope>
</reference>
<dbReference type="EMBL" id="CAJRAX010000011">
    <property type="protein sequence ID" value="CAG5114423.1"/>
    <property type="molecule type" value="Genomic_DNA"/>
</dbReference>
<gene>
    <name evidence="16" type="ORF">OKIOD_LOCUS17241</name>
</gene>
<evidence type="ECO:0000256" key="7">
    <source>
        <dbReference type="ARBA" id="ARBA00022837"/>
    </source>
</evidence>
<dbReference type="Pfam" id="PF01762">
    <property type="entry name" value="Galactosyl_T"/>
    <property type="match status" value="1"/>
</dbReference>
<dbReference type="PROSITE" id="PS50268">
    <property type="entry name" value="CADHERIN_2"/>
    <property type="match status" value="6"/>
</dbReference>
<accession>A0ABN7TCG4</accession>
<evidence type="ECO:0000256" key="10">
    <source>
        <dbReference type="ARBA" id="ARBA00023034"/>
    </source>
</evidence>
<dbReference type="PROSITE" id="PS00232">
    <property type="entry name" value="CADHERIN_1"/>
    <property type="match status" value="4"/>
</dbReference>
<dbReference type="Gene3D" id="2.60.40.60">
    <property type="entry name" value="Cadherins"/>
    <property type="match status" value="6"/>
</dbReference>
<dbReference type="CDD" id="cd11304">
    <property type="entry name" value="Cadherin_repeat"/>
    <property type="match status" value="5"/>
</dbReference>
<keyword evidence="4" id="KW-0808">Transferase</keyword>
<evidence type="ECO:0000256" key="11">
    <source>
        <dbReference type="ARBA" id="ARBA00023136"/>
    </source>
</evidence>
<feature type="compositionally biased region" description="Low complexity" evidence="13">
    <location>
        <begin position="91"/>
        <end position="119"/>
    </location>
</feature>
<feature type="domain" description="Cadherin" evidence="15">
    <location>
        <begin position="1184"/>
        <end position="1278"/>
    </location>
</feature>
<comment type="subcellular location">
    <subcellularLocation>
        <location evidence="1">Golgi apparatus membrane</location>
        <topology evidence="1">Single-pass type II membrane protein</topology>
    </subcellularLocation>
</comment>
<dbReference type="Pfam" id="PF00028">
    <property type="entry name" value="Cadherin"/>
    <property type="match status" value="2"/>
</dbReference>
<keyword evidence="10" id="KW-0333">Golgi apparatus</keyword>
<dbReference type="InterPro" id="IPR002126">
    <property type="entry name" value="Cadherin-like_dom"/>
</dbReference>
<evidence type="ECO:0000256" key="4">
    <source>
        <dbReference type="ARBA" id="ARBA00022679"/>
    </source>
</evidence>
<evidence type="ECO:0000256" key="12">
    <source>
        <dbReference type="PROSITE-ProRule" id="PRU00043"/>
    </source>
</evidence>
<keyword evidence="7 12" id="KW-0106">Calcium</keyword>
<feature type="compositionally biased region" description="Basic and acidic residues" evidence="13">
    <location>
        <begin position="120"/>
        <end position="165"/>
    </location>
</feature>
<feature type="domain" description="Cadherin" evidence="15">
    <location>
        <begin position="947"/>
        <end position="1054"/>
    </location>
</feature>
<evidence type="ECO:0000256" key="9">
    <source>
        <dbReference type="ARBA" id="ARBA00022989"/>
    </source>
</evidence>
<keyword evidence="5 14" id="KW-0812">Transmembrane</keyword>
<dbReference type="InterPro" id="IPR020894">
    <property type="entry name" value="Cadherin_CS"/>
</dbReference>
<protein>
    <submittedName>
        <fullName evidence="16">Oidioi.mRNA.OKI2018_I69.chrUn_7.g17238.t1.c ds</fullName>
    </submittedName>
</protein>
<evidence type="ECO:0000256" key="5">
    <source>
        <dbReference type="ARBA" id="ARBA00022692"/>
    </source>
</evidence>